<evidence type="ECO:0000313" key="1">
    <source>
        <dbReference type="EMBL" id="JAH82009.1"/>
    </source>
</evidence>
<proteinExistence type="predicted"/>
<accession>A0A0E9VV22</accession>
<organism evidence="1">
    <name type="scientific">Anguilla anguilla</name>
    <name type="common">European freshwater eel</name>
    <name type="synonym">Muraena anguilla</name>
    <dbReference type="NCBI Taxonomy" id="7936"/>
    <lineage>
        <taxon>Eukaryota</taxon>
        <taxon>Metazoa</taxon>
        <taxon>Chordata</taxon>
        <taxon>Craniata</taxon>
        <taxon>Vertebrata</taxon>
        <taxon>Euteleostomi</taxon>
        <taxon>Actinopterygii</taxon>
        <taxon>Neopterygii</taxon>
        <taxon>Teleostei</taxon>
        <taxon>Anguilliformes</taxon>
        <taxon>Anguillidae</taxon>
        <taxon>Anguilla</taxon>
    </lineage>
</organism>
<protein>
    <submittedName>
        <fullName evidence="1">Uncharacterized protein</fullName>
    </submittedName>
</protein>
<reference evidence="1" key="2">
    <citation type="journal article" date="2015" name="Fish Shellfish Immunol.">
        <title>Early steps in the European eel (Anguilla anguilla)-Vibrio vulnificus interaction in the gills: Role of the RtxA13 toxin.</title>
        <authorList>
            <person name="Callol A."/>
            <person name="Pajuelo D."/>
            <person name="Ebbesson L."/>
            <person name="Teles M."/>
            <person name="MacKenzie S."/>
            <person name="Amaro C."/>
        </authorList>
    </citation>
    <scope>NUCLEOTIDE SEQUENCE</scope>
</reference>
<reference evidence="1" key="1">
    <citation type="submission" date="2014-11" db="EMBL/GenBank/DDBJ databases">
        <authorList>
            <person name="Amaro Gonzalez C."/>
        </authorList>
    </citation>
    <scope>NUCLEOTIDE SEQUENCE</scope>
</reference>
<dbReference type="EMBL" id="GBXM01026568">
    <property type="protein sequence ID" value="JAH82009.1"/>
    <property type="molecule type" value="Transcribed_RNA"/>
</dbReference>
<name>A0A0E9VV22_ANGAN</name>
<dbReference type="AlphaFoldDB" id="A0A0E9VV22"/>
<sequence length="18" mass="1976">MLANAHSIHLDKIPCAEI</sequence>